<dbReference type="Pfam" id="PF22919">
    <property type="entry name" value="ATP-synt_VA_C"/>
    <property type="match status" value="1"/>
</dbReference>
<dbReference type="GO" id="GO:0006811">
    <property type="term" value="P:monoatomic ion transport"/>
    <property type="evidence" value="ECO:0007669"/>
    <property type="project" value="UniProtKB-KW"/>
</dbReference>
<sequence>HFVRQGPDENRSIEETLDIGWRLMGMLPRRELKRVRPEILEKYYKASRELAREKAAEEEADEEHSAEEAETAEEPADTA</sequence>
<organism evidence="6">
    <name type="scientific">marine sediment metagenome</name>
    <dbReference type="NCBI Taxonomy" id="412755"/>
    <lineage>
        <taxon>unclassified sequences</taxon>
        <taxon>metagenomes</taxon>
        <taxon>ecological metagenomes</taxon>
    </lineage>
</organism>
<comment type="caution">
    <text evidence="6">The sequence shown here is derived from an EMBL/GenBank/DDBJ whole genome shotgun (WGS) entry which is preliminary data.</text>
</comment>
<dbReference type="Gene3D" id="3.40.50.12240">
    <property type="match status" value="1"/>
</dbReference>
<keyword evidence="3" id="KW-0406">Ion transport</keyword>
<reference evidence="6" key="1">
    <citation type="journal article" date="2014" name="Front. Microbiol.">
        <title>High frequency of phylogenetically diverse reductive dehalogenase-homologous genes in deep subseafloor sedimentary metagenomes.</title>
        <authorList>
            <person name="Kawai M."/>
            <person name="Futagami T."/>
            <person name="Toyoda A."/>
            <person name="Takaki Y."/>
            <person name="Nishi S."/>
            <person name="Hori S."/>
            <person name="Arai W."/>
            <person name="Tsubouchi T."/>
            <person name="Morono Y."/>
            <person name="Uchiyama I."/>
            <person name="Ito T."/>
            <person name="Fujiyama A."/>
            <person name="Inagaki F."/>
            <person name="Takami H."/>
        </authorList>
    </citation>
    <scope>NUCLEOTIDE SEQUENCE</scope>
    <source>
        <strain evidence="6">Expedition CK06-06</strain>
    </source>
</reference>
<gene>
    <name evidence="6" type="ORF">S06H3_43184</name>
</gene>
<evidence type="ECO:0000256" key="1">
    <source>
        <dbReference type="ARBA" id="ARBA00008936"/>
    </source>
</evidence>
<dbReference type="AlphaFoldDB" id="X1PPR0"/>
<feature type="domain" description="ATP synthase A/B type C-terminal" evidence="5">
    <location>
        <begin position="1"/>
        <end position="44"/>
    </location>
</feature>
<name>X1PPR0_9ZZZZ</name>
<feature type="compositionally biased region" description="Acidic residues" evidence="4">
    <location>
        <begin position="58"/>
        <end position="79"/>
    </location>
</feature>
<keyword evidence="2" id="KW-0813">Transport</keyword>
<proteinExistence type="inferred from homology"/>
<accession>X1PPR0</accession>
<dbReference type="EMBL" id="BARV01026761">
    <property type="protein sequence ID" value="GAI44481.1"/>
    <property type="molecule type" value="Genomic_DNA"/>
</dbReference>
<feature type="non-terminal residue" evidence="6">
    <location>
        <position position="1"/>
    </location>
</feature>
<evidence type="ECO:0000259" key="5">
    <source>
        <dbReference type="Pfam" id="PF22919"/>
    </source>
</evidence>
<evidence type="ECO:0000256" key="3">
    <source>
        <dbReference type="ARBA" id="ARBA00023065"/>
    </source>
</evidence>
<evidence type="ECO:0000256" key="4">
    <source>
        <dbReference type="SAM" id="MobiDB-lite"/>
    </source>
</evidence>
<comment type="similarity">
    <text evidence="1">Belongs to the ATPase alpha/beta chains family.</text>
</comment>
<evidence type="ECO:0000256" key="2">
    <source>
        <dbReference type="ARBA" id="ARBA00022448"/>
    </source>
</evidence>
<protein>
    <recommendedName>
        <fullName evidence="5">ATP synthase A/B type C-terminal domain-containing protein</fullName>
    </recommendedName>
</protein>
<dbReference type="InterPro" id="IPR055190">
    <property type="entry name" value="ATP-synt_VA_C"/>
</dbReference>
<evidence type="ECO:0000313" key="6">
    <source>
        <dbReference type="EMBL" id="GAI44481.1"/>
    </source>
</evidence>
<feature type="region of interest" description="Disordered" evidence="4">
    <location>
        <begin position="50"/>
        <end position="79"/>
    </location>
</feature>